<keyword evidence="1" id="KW-0472">Membrane</keyword>
<protein>
    <recommendedName>
        <fullName evidence="4">MFS transporter</fullName>
    </recommendedName>
</protein>
<comment type="caution">
    <text evidence="2">The sequence shown here is derived from an EMBL/GenBank/DDBJ whole genome shotgun (WGS) entry which is preliminary data.</text>
</comment>
<feature type="transmembrane region" description="Helical" evidence="1">
    <location>
        <begin position="246"/>
        <end position="266"/>
    </location>
</feature>
<organism evidence="2 3">
    <name type="scientific">Pseudofrancisella aestuarii</name>
    <dbReference type="NCBI Taxonomy" id="2670347"/>
    <lineage>
        <taxon>Bacteria</taxon>
        <taxon>Pseudomonadati</taxon>
        <taxon>Pseudomonadota</taxon>
        <taxon>Gammaproteobacteria</taxon>
        <taxon>Thiotrichales</taxon>
        <taxon>Francisellaceae</taxon>
        <taxon>Pseudofrancisella</taxon>
    </lineage>
</organism>
<feature type="transmembrane region" description="Helical" evidence="1">
    <location>
        <begin position="74"/>
        <end position="94"/>
    </location>
</feature>
<feature type="transmembrane region" description="Helical" evidence="1">
    <location>
        <begin position="177"/>
        <end position="196"/>
    </location>
</feature>
<feature type="transmembrane region" description="Helical" evidence="1">
    <location>
        <begin position="216"/>
        <end position="234"/>
    </location>
</feature>
<evidence type="ECO:0000256" key="1">
    <source>
        <dbReference type="SAM" id="Phobius"/>
    </source>
</evidence>
<dbReference type="RefSeq" id="WP_119330099.1">
    <property type="nucleotide sequence ID" value="NZ_JBHSJH010000002.1"/>
</dbReference>
<gene>
    <name evidence="2" type="ORF">ACFPDQ_06755</name>
</gene>
<feature type="transmembrane region" description="Helical" evidence="1">
    <location>
        <begin position="491"/>
        <end position="510"/>
    </location>
</feature>
<evidence type="ECO:0008006" key="4">
    <source>
        <dbReference type="Google" id="ProtNLM"/>
    </source>
</evidence>
<reference evidence="3" key="1">
    <citation type="journal article" date="2019" name="Int. J. Syst. Evol. Microbiol.">
        <title>The Global Catalogue of Microorganisms (GCM) 10K type strain sequencing project: providing services to taxonomists for standard genome sequencing and annotation.</title>
        <authorList>
            <consortium name="The Broad Institute Genomics Platform"/>
            <consortium name="The Broad Institute Genome Sequencing Center for Infectious Disease"/>
            <person name="Wu L."/>
            <person name="Ma J."/>
        </authorList>
    </citation>
    <scope>NUCLEOTIDE SEQUENCE [LARGE SCALE GENOMIC DNA]</scope>
    <source>
        <strain evidence="3">CGMCC 1.13718</strain>
    </source>
</reference>
<keyword evidence="1" id="KW-1133">Transmembrane helix</keyword>
<name>A0ABV9TC49_9GAMM</name>
<proteinExistence type="predicted"/>
<feature type="transmembrane region" description="Helical" evidence="1">
    <location>
        <begin position="421"/>
        <end position="443"/>
    </location>
</feature>
<feature type="transmembrane region" description="Helical" evidence="1">
    <location>
        <begin position="278"/>
        <end position="302"/>
    </location>
</feature>
<sequence>MLAAIFELVILGFALFWYFLIYMLNNLFIQNLLERKLTNKLLIRVSIVVVGYSIVYVLFAYFGGTDLAVSFRSMSVYAASLLAMFPLVLMPSIWRKYTNNITVRLFYWFGIIYILFSGLSSIFYLASYYHSSSYIFFSVFVGLLSLILFVLTIMMLLSDPKIEVTNKRLQANKLLRILAAIALLAVFIGYVVSFLANKLYNTNGVDFNSYIMITKIADGLIFVAFVIVFSSILTCMATSYKSLKNIIYVIVGLFVIGGYFLLAWTYTVDLQGEARESAYSVLNMTTNIISFIVYSYLLVFILNKTSLKISWIVIFFVAFIVLPFETKYMSATYGEAYIIALAMLIVRNGSKYLNIDAELAPFDQNTSLNIDKINDISNKKTEIEVKQKDDQQILQQSNSYSAINIDQEDNKSNEEIFVRPLLISLVISALIWVVAFVTGKIYAFSASGAMLAYCSTLGGAGVIYSGNFKCPGMGDGNGDISGYYQHISSTASLISLIIAFFSFVFLYYVLYKSFNKKR</sequence>
<dbReference type="Proteomes" id="UP001595926">
    <property type="component" value="Unassembled WGS sequence"/>
</dbReference>
<keyword evidence="1" id="KW-0812">Transmembrane</keyword>
<dbReference type="EMBL" id="JBHSJH010000002">
    <property type="protein sequence ID" value="MFC4892748.1"/>
    <property type="molecule type" value="Genomic_DNA"/>
</dbReference>
<evidence type="ECO:0000313" key="2">
    <source>
        <dbReference type="EMBL" id="MFC4892748.1"/>
    </source>
</evidence>
<feature type="transmembrane region" description="Helical" evidence="1">
    <location>
        <begin position="309"/>
        <end position="324"/>
    </location>
</feature>
<feature type="transmembrane region" description="Helical" evidence="1">
    <location>
        <begin position="6"/>
        <end position="29"/>
    </location>
</feature>
<evidence type="ECO:0000313" key="3">
    <source>
        <dbReference type="Proteomes" id="UP001595926"/>
    </source>
</evidence>
<keyword evidence="3" id="KW-1185">Reference proteome</keyword>
<accession>A0ABV9TC49</accession>
<feature type="transmembrane region" description="Helical" evidence="1">
    <location>
        <begin position="106"/>
        <end position="129"/>
    </location>
</feature>
<feature type="transmembrane region" description="Helical" evidence="1">
    <location>
        <begin position="41"/>
        <end position="62"/>
    </location>
</feature>
<feature type="transmembrane region" description="Helical" evidence="1">
    <location>
        <begin position="135"/>
        <end position="157"/>
    </location>
</feature>